<organism evidence="3 4">
    <name type="scientific">Paenibacillus swuensis</name>
    <dbReference type="NCBI Taxonomy" id="1178515"/>
    <lineage>
        <taxon>Bacteria</taxon>
        <taxon>Bacillati</taxon>
        <taxon>Bacillota</taxon>
        <taxon>Bacilli</taxon>
        <taxon>Bacillales</taxon>
        <taxon>Paenibacillaceae</taxon>
        <taxon>Paenibacillus</taxon>
    </lineage>
</organism>
<gene>
    <name evidence="3" type="ORF">SY83_22305</name>
</gene>
<reference evidence="3 4" key="1">
    <citation type="submission" date="2015-01" db="EMBL/GenBank/DDBJ databases">
        <title>Paenibacillus swuensis/DY6/whole genome sequencing.</title>
        <authorList>
            <person name="Kim M.K."/>
            <person name="Srinivasan S."/>
            <person name="Lee J.-J."/>
        </authorList>
    </citation>
    <scope>NUCLEOTIDE SEQUENCE [LARGE SCALE GENOMIC DNA]</scope>
    <source>
        <strain evidence="3 4">DY6</strain>
    </source>
</reference>
<proteinExistence type="predicted"/>
<dbReference type="EMBL" id="CP011388">
    <property type="protein sequence ID" value="ANE48564.1"/>
    <property type="molecule type" value="Genomic_DNA"/>
</dbReference>
<accession>A0A172TNT1</accession>
<keyword evidence="4" id="KW-1185">Reference proteome</keyword>
<feature type="transmembrane region" description="Helical" evidence="1">
    <location>
        <begin position="78"/>
        <end position="95"/>
    </location>
</feature>
<keyword evidence="1" id="KW-0472">Membrane</keyword>
<dbReference type="InterPro" id="IPR018639">
    <property type="entry name" value="DUF2062"/>
</dbReference>
<evidence type="ECO:0000313" key="4">
    <source>
        <dbReference type="Proteomes" id="UP000076927"/>
    </source>
</evidence>
<feature type="domain" description="DUF2062" evidence="2">
    <location>
        <begin position="20"/>
        <end position="160"/>
    </location>
</feature>
<sequence>MSISRKGGSRMKARFRLMARWFKYKYMMLFRAKGGAAMVAKGFSIGLAIEMFTLPTMGLAFFLIFPLVYLLRGSVAGALIGFVIGKIIYIPFAFMNSKVGSMIVPKNLEAYLSFLPEWIEKLVYLNLKLIVGGMVVGTLLGLVLYFPVKWLLETYTNRRREKRKLRKNTLMLKDSILE</sequence>
<keyword evidence="1" id="KW-1133">Transmembrane helix</keyword>
<evidence type="ECO:0000313" key="3">
    <source>
        <dbReference type="EMBL" id="ANE48564.1"/>
    </source>
</evidence>
<dbReference type="STRING" id="1178515.SY83_22305"/>
<dbReference type="PATRIC" id="fig|1178515.4.peg.4523"/>
<protein>
    <recommendedName>
        <fullName evidence="2">DUF2062 domain-containing protein</fullName>
    </recommendedName>
</protein>
<dbReference type="Proteomes" id="UP000076927">
    <property type="component" value="Chromosome"/>
</dbReference>
<name>A0A172TNT1_9BACL</name>
<feature type="transmembrane region" description="Helical" evidence="1">
    <location>
        <begin position="129"/>
        <end position="152"/>
    </location>
</feature>
<dbReference type="AlphaFoldDB" id="A0A172TNT1"/>
<keyword evidence="1" id="KW-0812">Transmembrane</keyword>
<evidence type="ECO:0000259" key="2">
    <source>
        <dbReference type="Pfam" id="PF09835"/>
    </source>
</evidence>
<dbReference type="KEGG" id="pswu:SY83_22305"/>
<dbReference type="Pfam" id="PF09835">
    <property type="entry name" value="DUF2062"/>
    <property type="match status" value="1"/>
</dbReference>
<feature type="transmembrane region" description="Helical" evidence="1">
    <location>
        <begin position="52"/>
        <end position="71"/>
    </location>
</feature>
<evidence type="ECO:0000256" key="1">
    <source>
        <dbReference type="SAM" id="Phobius"/>
    </source>
</evidence>